<dbReference type="Gramene" id="OMO99457">
    <property type="protein sequence ID" value="OMO99457"/>
    <property type="gene ID" value="CCACVL1_03795"/>
</dbReference>
<dbReference type="Proteomes" id="UP000188268">
    <property type="component" value="Unassembled WGS sequence"/>
</dbReference>
<feature type="region of interest" description="Disordered" evidence="1">
    <location>
        <begin position="1"/>
        <end position="22"/>
    </location>
</feature>
<sequence>HKNSKPMFRTQNCATRRQKKEDYHSITVMPDKLNFKPVKLGGNQSDLQRELTVKGGRTSLLGDRILSQGFLLGVNIK</sequence>
<accession>A0A1R3JXN2</accession>
<evidence type="ECO:0000313" key="3">
    <source>
        <dbReference type="Proteomes" id="UP000188268"/>
    </source>
</evidence>
<reference evidence="2 3" key="1">
    <citation type="submission" date="2013-09" db="EMBL/GenBank/DDBJ databases">
        <title>Corchorus capsularis genome sequencing.</title>
        <authorList>
            <person name="Alam M."/>
            <person name="Haque M.S."/>
            <person name="Islam M.S."/>
            <person name="Emdad E.M."/>
            <person name="Islam M.M."/>
            <person name="Ahmed B."/>
            <person name="Halim A."/>
            <person name="Hossen Q.M.M."/>
            <person name="Hossain M.Z."/>
            <person name="Ahmed R."/>
            <person name="Khan M.M."/>
            <person name="Islam R."/>
            <person name="Rashid M.M."/>
            <person name="Khan S.A."/>
            <person name="Rahman M.S."/>
            <person name="Alam M."/>
        </authorList>
    </citation>
    <scope>NUCLEOTIDE SEQUENCE [LARGE SCALE GENOMIC DNA]</scope>
    <source>
        <strain evidence="3">cv. CVL-1</strain>
        <tissue evidence="2">Whole seedling</tissue>
    </source>
</reference>
<organism evidence="2 3">
    <name type="scientific">Corchorus capsularis</name>
    <name type="common">Jute</name>
    <dbReference type="NCBI Taxonomy" id="210143"/>
    <lineage>
        <taxon>Eukaryota</taxon>
        <taxon>Viridiplantae</taxon>
        <taxon>Streptophyta</taxon>
        <taxon>Embryophyta</taxon>
        <taxon>Tracheophyta</taxon>
        <taxon>Spermatophyta</taxon>
        <taxon>Magnoliopsida</taxon>
        <taxon>eudicotyledons</taxon>
        <taxon>Gunneridae</taxon>
        <taxon>Pentapetalae</taxon>
        <taxon>rosids</taxon>
        <taxon>malvids</taxon>
        <taxon>Malvales</taxon>
        <taxon>Malvaceae</taxon>
        <taxon>Grewioideae</taxon>
        <taxon>Apeibeae</taxon>
        <taxon>Corchorus</taxon>
    </lineage>
</organism>
<gene>
    <name evidence="2" type="ORF">CCACVL1_03795</name>
</gene>
<comment type="caution">
    <text evidence="2">The sequence shown here is derived from an EMBL/GenBank/DDBJ whole genome shotgun (WGS) entry which is preliminary data.</text>
</comment>
<proteinExistence type="predicted"/>
<dbReference type="EMBL" id="AWWV01006870">
    <property type="protein sequence ID" value="OMO99457.1"/>
    <property type="molecule type" value="Genomic_DNA"/>
</dbReference>
<name>A0A1R3JXN2_COCAP</name>
<evidence type="ECO:0000313" key="2">
    <source>
        <dbReference type="EMBL" id="OMO99457.1"/>
    </source>
</evidence>
<feature type="non-terminal residue" evidence="2">
    <location>
        <position position="1"/>
    </location>
</feature>
<dbReference type="AlphaFoldDB" id="A0A1R3JXN2"/>
<evidence type="ECO:0000256" key="1">
    <source>
        <dbReference type="SAM" id="MobiDB-lite"/>
    </source>
</evidence>
<keyword evidence="3" id="KW-1185">Reference proteome</keyword>
<protein>
    <submittedName>
        <fullName evidence="2">Uncharacterized protein</fullName>
    </submittedName>
</protein>